<protein>
    <submittedName>
        <fullName evidence="1">Uncharacterized protein</fullName>
    </submittedName>
</protein>
<reference evidence="1" key="1">
    <citation type="journal article" date="2013" name="Nature">
        <title>Draft genome of the wheat A-genome progenitor Triticum urartu.</title>
        <authorList>
            <person name="Ling H.Q."/>
            <person name="Zhao S."/>
            <person name="Liu D."/>
            <person name="Wang J."/>
            <person name="Sun H."/>
            <person name="Zhang C."/>
            <person name="Fan H."/>
            <person name="Li D."/>
            <person name="Dong L."/>
            <person name="Tao Y."/>
            <person name="Gao C."/>
            <person name="Wu H."/>
            <person name="Li Y."/>
            <person name="Cui Y."/>
            <person name="Guo X."/>
            <person name="Zheng S."/>
            <person name="Wang B."/>
            <person name="Yu K."/>
            <person name="Liang Q."/>
            <person name="Yang W."/>
            <person name="Lou X."/>
            <person name="Chen J."/>
            <person name="Feng M."/>
            <person name="Jian J."/>
            <person name="Zhang X."/>
            <person name="Luo G."/>
            <person name="Jiang Y."/>
            <person name="Liu J."/>
            <person name="Wang Z."/>
            <person name="Sha Y."/>
            <person name="Zhang B."/>
            <person name="Wu H."/>
            <person name="Tang D."/>
            <person name="Shen Q."/>
            <person name="Xue P."/>
            <person name="Zou S."/>
            <person name="Wang X."/>
            <person name="Liu X."/>
            <person name="Wang F."/>
            <person name="Yang Y."/>
            <person name="An X."/>
            <person name="Dong Z."/>
            <person name="Zhang K."/>
            <person name="Zhang X."/>
            <person name="Luo M.C."/>
            <person name="Dvorak J."/>
            <person name="Tong Y."/>
            <person name="Wang J."/>
            <person name="Yang H."/>
            <person name="Li Z."/>
            <person name="Wang D."/>
            <person name="Zhang A."/>
            <person name="Wang J."/>
        </authorList>
    </citation>
    <scope>NUCLEOTIDE SEQUENCE</scope>
</reference>
<dbReference type="EMBL" id="KD130222">
    <property type="protein sequence ID" value="EMS58649.1"/>
    <property type="molecule type" value="Genomic_DNA"/>
</dbReference>
<sequence>MAATTSWDGGRAFTGAGAPRVDEQSIDAWRQQRVCRMTKCSRGDDGKFPRRCKAATMNCKVDRAFMEAGCCESTSKAMRHGHGNDSPFHAG</sequence>
<name>M8ADJ1_TRIUA</name>
<evidence type="ECO:0000313" key="1">
    <source>
        <dbReference type="EMBL" id="EMS58649.1"/>
    </source>
</evidence>
<dbReference type="AlphaFoldDB" id="M8ADJ1"/>
<organism evidence="1">
    <name type="scientific">Triticum urartu</name>
    <name type="common">Red wild einkorn</name>
    <name type="synonym">Crithodium urartu</name>
    <dbReference type="NCBI Taxonomy" id="4572"/>
    <lineage>
        <taxon>Eukaryota</taxon>
        <taxon>Viridiplantae</taxon>
        <taxon>Streptophyta</taxon>
        <taxon>Embryophyta</taxon>
        <taxon>Tracheophyta</taxon>
        <taxon>Spermatophyta</taxon>
        <taxon>Magnoliopsida</taxon>
        <taxon>Liliopsida</taxon>
        <taxon>Poales</taxon>
        <taxon>Poaceae</taxon>
        <taxon>BOP clade</taxon>
        <taxon>Pooideae</taxon>
        <taxon>Triticodae</taxon>
        <taxon>Triticeae</taxon>
        <taxon>Triticinae</taxon>
        <taxon>Triticum</taxon>
    </lineage>
</organism>
<accession>M8ADJ1</accession>
<proteinExistence type="predicted"/>
<gene>
    <name evidence="1" type="ORF">TRIUR3_33915</name>
</gene>